<evidence type="ECO:0000256" key="3">
    <source>
        <dbReference type="SAM" id="MobiDB-lite"/>
    </source>
</evidence>
<dbReference type="PANTHER" id="PTHR12526:SF635">
    <property type="entry name" value="GLYCOSYL TRANSFERASE GROUP 1"/>
    <property type="match status" value="1"/>
</dbReference>
<dbReference type="PANTHER" id="PTHR12526">
    <property type="entry name" value="GLYCOSYLTRANSFERASE"/>
    <property type="match status" value="1"/>
</dbReference>
<reference evidence="6 7" key="1">
    <citation type="submission" date="2020-06" db="EMBL/GenBank/DDBJ databases">
        <title>Nonomuraea sp. SMC257, a novel actinomycete isolated from soil.</title>
        <authorList>
            <person name="Chanama M."/>
        </authorList>
    </citation>
    <scope>NUCLEOTIDE SEQUENCE [LARGE SCALE GENOMIC DNA]</scope>
    <source>
        <strain evidence="6 7">SMC257</strain>
    </source>
</reference>
<protein>
    <submittedName>
        <fullName evidence="6">Glycosyltransferase</fullName>
    </submittedName>
</protein>
<dbReference type="AlphaFoldDB" id="A0A7Y6I5V0"/>
<feature type="domain" description="Glycosyl transferase family 1" evidence="4">
    <location>
        <begin position="256"/>
        <end position="408"/>
    </location>
</feature>
<evidence type="ECO:0000313" key="7">
    <source>
        <dbReference type="Proteomes" id="UP000586042"/>
    </source>
</evidence>
<evidence type="ECO:0000259" key="5">
    <source>
        <dbReference type="Pfam" id="PF13439"/>
    </source>
</evidence>
<dbReference type="InterPro" id="IPR001296">
    <property type="entry name" value="Glyco_trans_1"/>
</dbReference>
<evidence type="ECO:0000256" key="2">
    <source>
        <dbReference type="ARBA" id="ARBA00022679"/>
    </source>
</evidence>
<dbReference type="Gene3D" id="3.40.50.2000">
    <property type="entry name" value="Glycogen Phosphorylase B"/>
    <property type="match status" value="2"/>
</dbReference>
<evidence type="ECO:0000313" key="6">
    <source>
        <dbReference type="EMBL" id="NUW32126.1"/>
    </source>
</evidence>
<sequence>MRIALVSEHADPLAAIGGVDAGGQNVYVAALATALGERGHEVVVHTRRWDPSQPARVEIAPGVRVEYVEAGPAAQVPKDELPPYMPEFTARLAARWEADPPDVVHAHFWMSGQAALRAAGNVPVVQTFHALGAVKRRWQGAADTSPPHRVDTERQIGRSADAVLATCRDEVNELRAMGVPEQRIVIVPCGVDLGRFRPDGPKGPWPGGAGPAGTTPGADGPGPTGSNTPGSNTPGSDTPGSDTPGSDTPGLPGAGRARVLSIGRLVPRKGVDTLVQAMRLLPRVELVIAGGRVDDEEAVRLRELADGYGLAGRVRIVGSVPRDEVPALMRAADALVTVPWYEPFGMVPVEAMACGVPVIASAVGGHLDTVAGCGLLVPPRRPRALARALKDVLADPGRRRAMGAAGARRARQRYGWPRVAERTEAVYTQVIDGRMCRLAALGG</sequence>
<dbReference type="SUPFAM" id="SSF53756">
    <property type="entry name" value="UDP-Glycosyltransferase/glycogen phosphorylase"/>
    <property type="match status" value="1"/>
</dbReference>
<name>A0A7Y6I5V0_9ACTN</name>
<feature type="region of interest" description="Disordered" evidence="3">
    <location>
        <begin position="197"/>
        <end position="254"/>
    </location>
</feature>
<dbReference type="RefSeq" id="WP_175589556.1">
    <property type="nucleotide sequence ID" value="NZ_JABWGN010000004.1"/>
</dbReference>
<dbReference type="Pfam" id="PF13439">
    <property type="entry name" value="Glyco_transf_4"/>
    <property type="match status" value="1"/>
</dbReference>
<feature type="domain" description="Glycosyltransferase subfamily 4-like N-terminal" evidence="5">
    <location>
        <begin position="22"/>
        <end position="195"/>
    </location>
</feature>
<proteinExistence type="predicted"/>
<dbReference type="InterPro" id="IPR028098">
    <property type="entry name" value="Glyco_trans_4-like_N"/>
</dbReference>
<dbReference type="EMBL" id="JABWGN010000004">
    <property type="protein sequence ID" value="NUW32126.1"/>
    <property type="molecule type" value="Genomic_DNA"/>
</dbReference>
<evidence type="ECO:0000259" key="4">
    <source>
        <dbReference type="Pfam" id="PF00534"/>
    </source>
</evidence>
<organism evidence="6 7">
    <name type="scientific">Nonomuraea montanisoli</name>
    <dbReference type="NCBI Taxonomy" id="2741721"/>
    <lineage>
        <taxon>Bacteria</taxon>
        <taxon>Bacillati</taxon>
        <taxon>Actinomycetota</taxon>
        <taxon>Actinomycetes</taxon>
        <taxon>Streptosporangiales</taxon>
        <taxon>Streptosporangiaceae</taxon>
        <taxon>Nonomuraea</taxon>
    </lineage>
</organism>
<comment type="caution">
    <text evidence="6">The sequence shown here is derived from an EMBL/GenBank/DDBJ whole genome shotgun (WGS) entry which is preliminary data.</text>
</comment>
<keyword evidence="1" id="KW-0328">Glycosyltransferase</keyword>
<accession>A0A7Y6I5V0</accession>
<evidence type="ECO:0000256" key="1">
    <source>
        <dbReference type="ARBA" id="ARBA00022676"/>
    </source>
</evidence>
<keyword evidence="7" id="KW-1185">Reference proteome</keyword>
<keyword evidence="2 6" id="KW-0808">Transferase</keyword>
<dbReference type="Proteomes" id="UP000586042">
    <property type="component" value="Unassembled WGS sequence"/>
</dbReference>
<gene>
    <name evidence="6" type="ORF">HTZ77_11880</name>
</gene>
<dbReference type="GO" id="GO:0016757">
    <property type="term" value="F:glycosyltransferase activity"/>
    <property type="evidence" value="ECO:0007669"/>
    <property type="project" value="UniProtKB-KW"/>
</dbReference>
<dbReference type="Pfam" id="PF00534">
    <property type="entry name" value="Glycos_transf_1"/>
    <property type="match status" value="1"/>
</dbReference>
<feature type="compositionally biased region" description="Low complexity" evidence="3">
    <location>
        <begin position="224"/>
        <end position="236"/>
    </location>
</feature>